<feature type="non-terminal residue" evidence="1">
    <location>
        <position position="9"/>
    </location>
</feature>
<evidence type="ECO:0000313" key="2">
    <source>
        <dbReference type="Proteomes" id="UP000236291"/>
    </source>
</evidence>
<comment type="caution">
    <text evidence="1">The sequence shown here is derived from an EMBL/GenBank/DDBJ whole genome shotgun (WGS) entry which is preliminary data.</text>
</comment>
<protein>
    <submittedName>
        <fullName evidence="1">Uncharacterized protein</fullName>
    </submittedName>
</protein>
<evidence type="ECO:0000313" key="1">
    <source>
        <dbReference type="EMBL" id="PNX68667.1"/>
    </source>
</evidence>
<reference evidence="1 2" key="2">
    <citation type="journal article" date="2017" name="Front. Plant Sci.">
        <title>Gene Classification and Mining of Molecular Markers Useful in Red Clover (Trifolium pratense) Breeding.</title>
        <authorList>
            <person name="Istvanek J."/>
            <person name="Dluhosova J."/>
            <person name="Dluhos P."/>
            <person name="Patkova L."/>
            <person name="Nedelnik J."/>
            <person name="Repkova J."/>
        </authorList>
    </citation>
    <scope>NUCLEOTIDE SEQUENCE [LARGE SCALE GENOMIC DNA]</scope>
    <source>
        <strain evidence="2">cv. Tatra</strain>
        <tissue evidence="1">Young leaves</tissue>
    </source>
</reference>
<accession>A0A2K3KQV0</accession>
<proteinExistence type="predicted"/>
<name>A0A2K3KQV0_TRIPR</name>
<organism evidence="1 2">
    <name type="scientific">Trifolium pratense</name>
    <name type="common">Red clover</name>
    <dbReference type="NCBI Taxonomy" id="57577"/>
    <lineage>
        <taxon>Eukaryota</taxon>
        <taxon>Viridiplantae</taxon>
        <taxon>Streptophyta</taxon>
        <taxon>Embryophyta</taxon>
        <taxon>Tracheophyta</taxon>
        <taxon>Spermatophyta</taxon>
        <taxon>Magnoliopsida</taxon>
        <taxon>eudicotyledons</taxon>
        <taxon>Gunneridae</taxon>
        <taxon>Pentapetalae</taxon>
        <taxon>rosids</taxon>
        <taxon>fabids</taxon>
        <taxon>Fabales</taxon>
        <taxon>Fabaceae</taxon>
        <taxon>Papilionoideae</taxon>
        <taxon>50 kb inversion clade</taxon>
        <taxon>NPAAA clade</taxon>
        <taxon>Hologalegina</taxon>
        <taxon>IRL clade</taxon>
        <taxon>Trifolieae</taxon>
        <taxon>Trifolium</taxon>
    </lineage>
</organism>
<sequence length="9" mass="1032">MEARKLVGE</sequence>
<dbReference type="EMBL" id="ASHM01232117">
    <property type="protein sequence ID" value="PNX68667.1"/>
    <property type="molecule type" value="Genomic_DNA"/>
</dbReference>
<reference evidence="1 2" key="1">
    <citation type="journal article" date="2014" name="Am. J. Bot.">
        <title>Genome assembly and annotation for red clover (Trifolium pratense; Fabaceae).</title>
        <authorList>
            <person name="Istvanek J."/>
            <person name="Jaros M."/>
            <person name="Krenek A."/>
            <person name="Repkova J."/>
        </authorList>
    </citation>
    <scope>NUCLEOTIDE SEQUENCE [LARGE SCALE GENOMIC DNA]</scope>
    <source>
        <strain evidence="2">cv. Tatra</strain>
        <tissue evidence="1">Young leaves</tissue>
    </source>
</reference>
<gene>
    <name evidence="1" type="ORF">L195_g064084</name>
</gene>
<dbReference type="Proteomes" id="UP000236291">
    <property type="component" value="Unassembled WGS sequence"/>
</dbReference>